<feature type="region of interest" description="Disordered" evidence="1">
    <location>
        <begin position="564"/>
        <end position="600"/>
    </location>
</feature>
<reference evidence="2 3" key="1">
    <citation type="submission" date="2016-08" db="EMBL/GenBank/DDBJ databases">
        <authorList>
            <consortium name="Lentinula edodes genome sequencing consortium"/>
            <person name="Sakamoto Y."/>
            <person name="Nakade K."/>
            <person name="Sato S."/>
            <person name="Yoshida Y."/>
            <person name="Miyazaki K."/>
            <person name="Natsume S."/>
            <person name="Konno N."/>
        </authorList>
    </citation>
    <scope>NUCLEOTIDE SEQUENCE [LARGE SCALE GENOMIC DNA]</scope>
    <source>
        <strain evidence="2 3">NBRC 111202</strain>
    </source>
</reference>
<feature type="compositionally biased region" description="Basic and acidic residues" evidence="1">
    <location>
        <begin position="32"/>
        <end position="56"/>
    </location>
</feature>
<reference evidence="2 3" key="2">
    <citation type="submission" date="2017-02" db="EMBL/GenBank/DDBJ databases">
        <title>A genome survey and senescence transcriptome analysis in Lentinula edodes.</title>
        <authorList>
            <person name="Sakamoto Y."/>
            <person name="Nakade K."/>
            <person name="Sato S."/>
            <person name="Yoshida Y."/>
            <person name="Miyazaki K."/>
            <person name="Natsume S."/>
            <person name="Konno N."/>
        </authorList>
    </citation>
    <scope>NUCLEOTIDE SEQUENCE [LARGE SCALE GENOMIC DNA]</scope>
    <source>
        <strain evidence="2 3">NBRC 111202</strain>
    </source>
</reference>
<accession>A0A1Q3E5J9</accession>
<feature type="compositionally biased region" description="Polar residues" evidence="1">
    <location>
        <begin position="723"/>
        <end position="732"/>
    </location>
</feature>
<feature type="compositionally biased region" description="Polar residues" evidence="1">
    <location>
        <begin position="643"/>
        <end position="653"/>
    </location>
</feature>
<evidence type="ECO:0000313" key="3">
    <source>
        <dbReference type="Proteomes" id="UP000188533"/>
    </source>
</evidence>
<proteinExistence type="predicted"/>
<name>A0A1Q3E5J9_LENED</name>
<dbReference type="Proteomes" id="UP000188533">
    <property type="component" value="Unassembled WGS sequence"/>
</dbReference>
<dbReference type="STRING" id="5353.A0A1Q3E5J9"/>
<feature type="compositionally biased region" description="Low complexity" evidence="1">
    <location>
        <begin position="73"/>
        <end position="84"/>
    </location>
</feature>
<gene>
    <name evidence="2" type="ORF">LENED_004182</name>
</gene>
<evidence type="ECO:0000256" key="1">
    <source>
        <dbReference type="SAM" id="MobiDB-lite"/>
    </source>
</evidence>
<protein>
    <submittedName>
        <fullName evidence="2">Uncharacterized protein</fullName>
    </submittedName>
</protein>
<feature type="region of interest" description="Disordered" evidence="1">
    <location>
        <begin position="402"/>
        <end position="480"/>
    </location>
</feature>
<feature type="compositionally biased region" description="Low complexity" evidence="1">
    <location>
        <begin position="576"/>
        <end position="593"/>
    </location>
</feature>
<comment type="caution">
    <text evidence="2">The sequence shown here is derived from an EMBL/GenBank/DDBJ whole genome shotgun (WGS) entry which is preliminary data.</text>
</comment>
<organism evidence="2 3">
    <name type="scientific">Lentinula edodes</name>
    <name type="common">Shiitake mushroom</name>
    <name type="synonym">Lentinus edodes</name>
    <dbReference type="NCBI Taxonomy" id="5353"/>
    <lineage>
        <taxon>Eukaryota</taxon>
        <taxon>Fungi</taxon>
        <taxon>Dikarya</taxon>
        <taxon>Basidiomycota</taxon>
        <taxon>Agaricomycotina</taxon>
        <taxon>Agaricomycetes</taxon>
        <taxon>Agaricomycetidae</taxon>
        <taxon>Agaricales</taxon>
        <taxon>Marasmiineae</taxon>
        <taxon>Omphalotaceae</taxon>
        <taxon>Lentinula</taxon>
    </lineage>
</organism>
<dbReference type="EMBL" id="BDGU01000099">
    <property type="protein sequence ID" value="GAW02520.1"/>
    <property type="molecule type" value="Genomic_DNA"/>
</dbReference>
<keyword evidence="3" id="KW-1185">Reference proteome</keyword>
<sequence length="786" mass="89342">MSNKTQSLRSVNPDVHITTTPTPPNFRHCHRQMVDTRRSIAQQKEQRPRPCRSTEEHENEEEDILSNSSLRAGASKNGSRSSRSGYRESQKIDISWFDKARLRVIAAAVCGFRCLLTLEPGLSNKDLNFVHFLARTTSLPVLLCLEYSWGLYPGHLNVNFYLNIDIMRVDLHHSFDAGIFFFLPALLVLEKMLEFTRYNVSKKRTRDKKKFYQEFSDATWTYDLYTVTFDPHRSIHRRNIDTTIRIPDDITRHPDKGGYTEHDFPFNNMRNLISHVQPFFVVANAYLHMHKLARVKRIALMAENDSLQLVWQIGEIWLKPVPVSFKDTRKGGENEMADPETDTVSFLADKDSHADVKYQQKQVFYRRMLGWADEQRASENVFSNTVPLPITLSDKKMDNMEMEDASNHQNPTSTPARKIRTRSSTISERICPTSAKRTLNEKEDREDVRISKKGRLTKPSRGFPSTPSTPRKSRYSNRNRNAVETIDLEPEIRAYPSLAFEVQVEDGKDFLLDFISSQIAALRHDSRVDCDAKLSSNKDDNEIADIAFRVLENQTTDGEIAGDFLWESDTKTTPGTTSKSRPSISKTPSSTKKTPLRKRSSTLVLAHVEIPVENPTPSTPSQIQKVRNTSNTRSMTLDTLRSDSDTYTETTTPIRGRSVAPATAPRSSSNAKKLIDIRARSVLPLSTRSMRISSSLNAITTKITTSPGLDMSANEAEPMRGNHPNTVNSDANDQSTFIHIGRQIMFERLAQEFGKTVDEISGIYSDLGNLDNTRKVLIRLPFGFEI</sequence>
<evidence type="ECO:0000313" key="2">
    <source>
        <dbReference type="EMBL" id="GAW02520.1"/>
    </source>
</evidence>
<feature type="region of interest" description="Disordered" evidence="1">
    <location>
        <begin position="643"/>
        <end position="670"/>
    </location>
</feature>
<dbReference type="AlphaFoldDB" id="A0A1Q3E5J9"/>
<feature type="region of interest" description="Disordered" evidence="1">
    <location>
        <begin position="1"/>
        <end position="84"/>
    </location>
</feature>
<feature type="compositionally biased region" description="Polar residues" evidence="1">
    <location>
        <begin position="1"/>
        <end position="10"/>
    </location>
</feature>
<feature type="compositionally biased region" description="Basic and acidic residues" evidence="1">
    <location>
        <begin position="438"/>
        <end position="450"/>
    </location>
</feature>
<feature type="region of interest" description="Disordered" evidence="1">
    <location>
        <begin position="707"/>
        <end position="732"/>
    </location>
</feature>